<proteinExistence type="predicted"/>
<dbReference type="PaxDb" id="411470-RUMGNA_03502"/>
<dbReference type="AlphaFoldDB" id="A7B7D6"/>
<reference evidence="1 2" key="1">
    <citation type="submission" date="2007-04" db="EMBL/GenBank/DDBJ databases">
        <authorList>
            <person name="Fulton L."/>
            <person name="Clifton S."/>
            <person name="Fulton B."/>
            <person name="Xu J."/>
            <person name="Minx P."/>
            <person name="Pepin K.H."/>
            <person name="Johnson M."/>
            <person name="Thiruvilangam P."/>
            <person name="Bhonagiri V."/>
            <person name="Nash W.E."/>
            <person name="Mardis E.R."/>
            <person name="Wilson R.K."/>
        </authorList>
    </citation>
    <scope>NUCLEOTIDE SEQUENCE [LARGE SCALE GENOMIC DNA]</scope>
    <source>
        <strain evidence="1 2">ATCC 29149</strain>
    </source>
</reference>
<evidence type="ECO:0000313" key="2">
    <source>
        <dbReference type="Proteomes" id="UP000004410"/>
    </source>
</evidence>
<accession>A7B7D6</accession>
<gene>
    <name evidence="1" type="ORF">RUMGNA_03502</name>
</gene>
<reference evidence="1 2" key="2">
    <citation type="submission" date="2007-06" db="EMBL/GenBank/DDBJ databases">
        <title>Draft genome sequence of Ruminococcus gnavus (ATCC 29149).</title>
        <authorList>
            <person name="Sudarsanam P."/>
            <person name="Ley R."/>
            <person name="Guruge J."/>
            <person name="Turnbaugh P.J."/>
            <person name="Mahowald M."/>
            <person name="Liep D."/>
            <person name="Gordon J."/>
        </authorList>
    </citation>
    <scope>NUCLEOTIDE SEQUENCE [LARGE SCALE GENOMIC DNA]</scope>
    <source>
        <strain evidence="1 2">ATCC 29149</strain>
    </source>
</reference>
<sequence length="89" mass="10653">MILENNFDMQIKKYVSWNVLKKSIGYKWKKQSIKSLIRYINSFARANILFCAGFFHTRKKFKNFSKEVIKSHLAVLIWCGKRDKTLFKS</sequence>
<organism evidence="1 2">
    <name type="scientific">Mediterraneibacter gnavus (strain ATCC 29149 / DSM 114966 / JCM 6515 / VPI C7-9)</name>
    <name type="common">Ruminococcus gnavus</name>
    <dbReference type="NCBI Taxonomy" id="411470"/>
    <lineage>
        <taxon>Bacteria</taxon>
        <taxon>Bacillati</taxon>
        <taxon>Bacillota</taxon>
        <taxon>Clostridia</taxon>
        <taxon>Lachnospirales</taxon>
        <taxon>Lachnospiraceae</taxon>
        <taxon>Mediterraneibacter</taxon>
    </lineage>
</organism>
<evidence type="ECO:0000313" key="1">
    <source>
        <dbReference type="EMBL" id="EDN75879.1"/>
    </source>
</evidence>
<name>A7B7D6_MEDG7</name>
<protein>
    <submittedName>
        <fullName evidence="1">Uncharacterized protein</fullName>
    </submittedName>
</protein>
<dbReference type="EMBL" id="AAYG02000032">
    <property type="protein sequence ID" value="EDN75879.1"/>
    <property type="molecule type" value="Genomic_DNA"/>
</dbReference>
<dbReference type="Proteomes" id="UP000004410">
    <property type="component" value="Unassembled WGS sequence"/>
</dbReference>
<comment type="caution">
    <text evidence="1">The sequence shown here is derived from an EMBL/GenBank/DDBJ whole genome shotgun (WGS) entry which is preliminary data.</text>
</comment>